<dbReference type="STRING" id="3075.A0A087SHH7"/>
<name>A0A087SHH7_AUXPR</name>
<evidence type="ECO:0000313" key="2">
    <source>
        <dbReference type="EMBL" id="KFM25181.1"/>
    </source>
</evidence>
<dbReference type="Gene3D" id="3.40.50.720">
    <property type="entry name" value="NAD(P)-binding Rossmann-like Domain"/>
    <property type="match status" value="1"/>
</dbReference>
<dbReference type="GeneID" id="23617527"/>
<reference evidence="3" key="4">
    <citation type="submission" date="2018-11" db="EMBL/GenBank/DDBJ databases">
        <title>Characterization of plant carbon substrate utilization by Auxenochlorella protothecoides.</title>
        <authorList>
            <person name="Vogler B.W."/>
            <person name="Starkenburg S.R."/>
            <person name="Sudasinghe N."/>
            <person name="Schambach J.Y."/>
            <person name="Rollin J.A."/>
            <person name="Pattathil S."/>
            <person name="Barry A.N."/>
        </authorList>
    </citation>
    <scope>NUCLEOTIDE SEQUENCE [LARGE SCALE GENOMIC DNA]</scope>
    <source>
        <strain evidence="3">UTEX 25</strain>
    </source>
</reference>
<accession>A0A087SHH7</accession>
<dbReference type="AlphaFoldDB" id="A0A087SHH7"/>
<dbReference type="Proteomes" id="UP000028924">
    <property type="component" value="Unassembled WGS sequence"/>
</dbReference>
<dbReference type="InterPro" id="IPR016040">
    <property type="entry name" value="NAD(P)-bd_dom"/>
</dbReference>
<dbReference type="Proteomes" id="UP000279271">
    <property type="component" value="Unassembled WGS sequence"/>
</dbReference>
<evidence type="ECO:0000259" key="1">
    <source>
        <dbReference type="Pfam" id="PF13460"/>
    </source>
</evidence>
<dbReference type="PANTHER" id="PTHR15020:SF11">
    <property type="entry name" value="OS06G0360300 PROTEIN"/>
    <property type="match status" value="1"/>
</dbReference>
<proteinExistence type="predicted"/>
<evidence type="ECO:0000313" key="5">
    <source>
        <dbReference type="Proteomes" id="UP000279271"/>
    </source>
</evidence>
<feature type="domain" description="NAD(P)-binding" evidence="1">
    <location>
        <begin position="29"/>
        <end position="226"/>
    </location>
</feature>
<organism evidence="2 4">
    <name type="scientific">Auxenochlorella protothecoides</name>
    <name type="common">Green microalga</name>
    <name type="synonym">Chlorella protothecoides</name>
    <dbReference type="NCBI Taxonomy" id="3075"/>
    <lineage>
        <taxon>Eukaryota</taxon>
        <taxon>Viridiplantae</taxon>
        <taxon>Chlorophyta</taxon>
        <taxon>core chlorophytes</taxon>
        <taxon>Trebouxiophyceae</taxon>
        <taxon>Chlorellales</taxon>
        <taxon>Chlorellaceae</taxon>
        <taxon>Auxenochlorella</taxon>
    </lineage>
</organism>
<sequence length="264" mass="27072">MNASPTKEAPGRSAEKTPLASVGRVVVLGAGGGVGSAVVTQLAEQGVPVTAVVRDVSRAKDKLPSREGVQVSLGDVTDSASLTSLLQGAGAVIVATGPSSLKNPFGPYNVDYNGNVNVAKAAANAGLKKIVMVSSIGAEDWLFFLNLFWGILIWKRQGEKAIQSSGVDYTIIRPGGLTNEGSQRAPKGGVVAGPANTYGRAPRIKPTGSILRSQVAALAIEALTNPAASNVILEAVTQEGEPERTAAQVLEDLAAGKLPPRGEE</sequence>
<dbReference type="SUPFAM" id="SSF51735">
    <property type="entry name" value="NAD(P)-binding Rossmann-fold domains"/>
    <property type="match status" value="1"/>
</dbReference>
<dbReference type="KEGG" id="apro:F751_6136"/>
<dbReference type="InterPro" id="IPR036291">
    <property type="entry name" value="NAD(P)-bd_dom_sf"/>
</dbReference>
<evidence type="ECO:0000313" key="3">
    <source>
        <dbReference type="EMBL" id="RMZ53794.1"/>
    </source>
</evidence>
<dbReference type="EMBL" id="KL662112">
    <property type="protein sequence ID" value="KFM25181.1"/>
    <property type="molecule type" value="Genomic_DNA"/>
</dbReference>
<reference evidence="5" key="2">
    <citation type="journal article" date="2018" name="Algal Res.">
        <title>Characterization of plant carbon substrate utilization by Auxenochlorella protothecoides.</title>
        <authorList>
            <person name="Vogler B.W."/>
            <person name="Starkenburg S.R."/>
            <person name="Sudasinghe N."/>
            <person name="Schambach J.Y."/>
            <person name="Rollin J.A."/>
            <person name="Pattathil S."/>
            <person name="Barry A.N."/>
        </authorList>
    </citation>
    <scope>NUCLEOTIDE SEQUENCE [LARGE SCALE GENOMIC DNA]</scope>
    <source>
        <strain evidence="5">UTEX 25</strain>
    </source>
</reference>
<dbReference type="RefSeq" id="XP_011398072.1">
    <property type="nucleotide sequence ID" value="XM_011399770.1"/>
</dbReference>
<dbReference type="Pfam" id="PF13460">
    <property type="entry name" value="NAD_binding_10"/>
    <property type="match status" value="1"/>
</dbReference>
<evidence type="ECO:0000313" key="4">
    <source>
        <dbReference type="Proteomes" id="UP000028924"/>
    </source>
</evidence>
<reference evidence="2 4" key="1">
    <citation type="journal article" date="2014" name="BMC Genomics">
        <title>Oil accumulation mechanisms of the oleaginous microalga Chlorella protothecoides revealed through its genome, transcriptomes, and proteomes.</title>
        <authorList>
            <person name="Gao C."/>
            <person name="Wang Y."/>
            <person name="Shen Y."/>
            <person name="Yan D."/>
            <person name="He X."/>
            <person name="Dai J."/>
            <person name="Wu Q."/>
        </authorList>
    </citation>
    <scope>NUCLEOTIDE SEQUENCE [LARGE SCALE GENOMIC DNA]</scope>
    <source>
        <strain evidence="2 4">0710</strain>
    </source>
</reference>
<dbReference type="OrthoDB" id="419598at2759"/>
<dbReference type="eggNOG" id="KOG1203">
    <property type="taxonomic scope" value="Eukaryota"/>
</dbReference>
<reference evidence="3" key="3">
    <citation type="submission" date="2018-10" db="EMBL/GenBank/DDBJ databases">
        <authorList>
            <person name="Hovde B."/>
            <person name="Zhang X."/>
        </authorList>
    </citation>
    <scope>NUCLEOTIDE SEQUENCE [LARGE SCALE GENOMIC DNA]</scope>
    <source>
        <strain evidence="3">UTEX 25</strain>
    </source>
</reference>
<keyword evidence="4" id="KW-1185">Reference proteome</keyword>
<dbReference type="PANTHER" id="PTHR15020">
    <property type="entry name" value="FLAVIN REDUCTASE-RELATED"/>
    <property type="match status" value="1"/>
</dbReference>
<dbReference type="EMBL" id="QOKY01000195">
    <property type="protein sequence ID" value="RMZ53794.1"/>
    <property type="molecule type" value="Genomic_DNA"/>
</dbReference>
<protein>
    <submittedName>
        <fullName evidence="2">Uncharacterized protein, chloroplastic</fullName>
    </submittedName>
</protein>
<gene>
    <name evidence="3" type="ORF">APUTEX25_003933</name>
    <name evidence="2" type="ORF">F751_6136</name>
</gene>